<organism evidence="6 8">
    <name type="scientific">Plasmodiophora brassicae</name>
    <name type="common">Clubroot disease agent</name>
    <dbReference type="NCBI Taxonomy" id="37360"/>
    <lineage>
        <taxon>Eukaryota</taxon>
        <taxon>Sar</taxon>
        <taxon>Rhizaria</taxon>
        <taxon>Endomyxa</taxon>
        <taxon>Phytomyxea</taxon>
        <taxon>Plasmodiophorida</taxon>
        <taxon>Plasmodiophoridae</taxon>
        <taxon>Plasmodiophora</taxon>
    </lineage>
</organism>
<evidence type="ECO:0000313" key="6">
    <source>
        <dbReference type="EMBL" id="CEP00333.1"/>
    </source>
</evidence>
<dbReference type="InterPro" id="IPR051834">
    <property type="entry name" value="RING_finger_E3_ligase"/>
</dbReference>
<proteinExistence type="predicted"/>
<dbReference type="SUPFAM" id="SSF57850">
    <property type="entry name" value="RING/U-box"/>
    <property type="match status" value="1"/>
</dbReference>
<dbReference type="OrthoDB" id="8062037at2759"/>
<dbReference type="SMART" id="SM00184">
    <property type="entry name" value="RING"/>
    <property type="match status" value="1"/>
</dbReference>
<dbReference type="PANTHER" id="PTHR45931:SF3">
    <property type="entry name" value="RING ZINC FINGER-CONTAINING PROTEIN"/>
    <property type="match status" value="1"/>
</dbReference>
<feature type="domain" description="RING-type" evidence="5">
    <location>
        <begin position="272"/>
        <end position="312"/>
    </location>
</feature>
<dbReference type="Proteomes" id="UP000290189">
    <property type="component" value="Unassembled WGS sequence"/>
</dbReference>
<evidence type="ECO:0000256" key="4">
    <source>
        <dbReference type="PROSITE-ProRule" id="PRU00175"/>
    </source>
</evidence>
<evidence type="ECO:0000313" key="8">
    <source>
        <dbReference type="Proteomes" id="UP000039324"/>
    </source>
</evidence>
<evidence type="ECO:0000256" key="2">
    <source>
        <dbReference type="ARBA" id="ARBA00022771"/>
    </source>
</evidence>
<dbReference type="PANTHER" id="PTHR45931">
    <property type="entry name" value="SI:CH211-59O9.10"/>
    <property type="match status" value="1"/>
</dbReference>
<dbReference type="InterPro" id="IPR013083">
    <property type="entry name" value="Znf_RING/FYVE/PHD"/>
</dbReference>
<keyword evidence="3" id="KW-0862">Zinc</keyword>
<evidence type="ECO:0000313" key="7">
    <source>
        <dbReference type="EMBL" id="SPQ95110.1"/>
    </source>
</evidence>
<dbReference type="EMBL" id="CDSF01000100">
    <property type="protein sequence ID" value="CEP00333.1"/>
    <property type="molecule type" value="Genomic_DNA"/>
</dbReference>
<dbReference type="AlphaFoldDB" id="A0A0G4IYA9"/>
<reference evidence="6 8" key="1">
    <citation type="submission" date="2015-02" db="EMBL/GenBank/DDBJ databases">
        <authorList>
            <person name="Chooi Y.-H."/>
        </authorList>
    </citation>
    <scope>NUCLEOTIDE SEQUENCE [LARGE SCALE GENOMIC DNA]</scope>
    <source>
        <strain evidence="6">E3</strain>
    </source>
</reference>
<dbReference type="GO" id="GO:0061630">
    <property type="term" value="F:ubiquitin protein ligase activity"/>
    <property type="evidence" value="ECO:0007669"/>
    <property type="project" value="TreeGrafter"/>
</dbReference>
<dbReference type="EMBL" id="OVEO01000003">
    <property type="protein sequence ID" value="SPQ95110.1"/>
    <property type="molecule type" value="Genomic_DNA"/>
</dbReference>
<reference evidence="7 9" key="2">
    <citation type="submission" date="2018-03" db="EMBL/GenBank/DDBJ databases">
        <authorList>
            <person name="Fogelqvist J."/>
        </authorList>
    </citation>
    <scope>NUCLEOTIDE SEQUENCE [LARGE SCALE GENOMIC DNA]</scope>
</reference>
<accession>A0A0G4IYA9</accession>
<sequence>MSARAAGTHVNVRSHDGRVCNIVVASGTMVLDVRRRIAMEMGVPAASRHAMNIVVDSGVGRSPVTDDLATLGDLAARYSNARASAYRLTFIVDNCHALAPKPAFDVVRILQHWMSPAMLAKSPYRAAIDELRQITERVVESNDDTRHALTPERMNRVFGRVTRGLELVKKIGFQVTPAAFVLDGNADRRVVRVAFEHLNRQQARVPSPVPRRSALRVRRRLEDLLTMSYEALVRLEDVRVGLDRDLLETLPVQVMVDDRDVERMSRSDHPDCGICLETFAVGDRVMRLPCFHTFHEHCATTWLAGSKKCPNDMIEITADTKCD</sequence>
<protein>
    <recommendedName>
        <fullName evidence="5">RING-type domain-containing protein</fullName>
    </recommendedName>
</protein>
<dbReference type="Proteomes" id="UP000039324">
    <property type="component" value="Unassembled WGS sequence"/>
</dbReference>
<evidence type="ECO:0000256" key="3">
    <source>
        <dbReference type="ARBA" id="ARBA00022833"/>
    </source>
</evidence>
<dbReference type="InterPro" id="IPR001841">
    <property type="entry name" value="Znf_RING"/>
</dbReference>
<keyword evidence="2 4" id="KW-0863">Zinc-finger</keyword>
<geneLocation type="mitochondrion" evidence="7"/>
<dbReference type="GO" id="GO:0006511">
    <property type="term" value="P:ubiquitin-dependent protein catabolic process"/>
    <property type="evidence" value="ECO:0007669"/>
    <property type="project" value="TreeGrafter"/>
</dbReference>
<evidence type="ECO:0000313" key="9">
    <source>
        <dbReference type="Proteomes" id="UP000290189"/>
    </source>
</evidence>
<name>A0A0G4IYA9_PLABS</name>
<dbReference type="GO" id="GO:0005634">
    <property type="term" value="C:nucleus"/>
    <property type="evidence" value="ECO:0007669"/>
    <property type="project" value="TreeGrafter"/>
</dbReference>
<keyword evidence="8" id="KW-1185">Reference proteome</keyword>
<gene>
    <name evidence="6" type="ORF">PBRA_008067</name>
    <name evidence="7" type="ORF">PLBR_LOCUS2325</name>
</gene>
<evidence type="ECO:0000256" key="1">
    <source>
        <dbReference type="ARBA" id="ARBA00022723"/>
    </source>
</evidence>
<keyword evidence="1" id="KW-0479">Metal-binding</keyword>
<dbReference type="GO" id="GO:0008270">
    <property type="term" value="F:zinc ion binding"/>
    <property type="evidence" value="ECO:0007669"/>
    <property type="project" value="UniProtKB-KW"/>
</dbReference>
<dbReference type="PROSITE" id="PS50089">
    <property type="entry name" value="ZF_RING_2"/>
    <property type="match status" value="1"/>
</dbReference>
<evidence type="ECO:0000259" key="5">
    <source>
        <dbReference type="PROSITE" id="PS50089"/>
    </source>
</evidence>
<dbReference type="Gene3D" id="3.30.40.10">
    <property type="entry name" value="Zinc/RING finger domain, C3HC4 (zinc finger)"/>
    <property type="match status" value="1"/>
</dbReference>
<dbReference type="Pfam" id="PF13639">
    <property type="entry name" value="zf-RING_2"/>
    <property type="match status" value="1"/>
</dbReference>
<keyword evidence="7" id="KW-0496">Mitochondrion</keyword>